<dbReference type="InterPro" id="IPR050109">
    <property type="entry name" value="HTH-type_TetR-like_transc_reg"/>
</dbReference>
<gene>
    <name evidence="7" type="ORF">C464_01706</name>
</gene>
<dbReference type="InterPro" id="IPR039538">
    <property type="entry name" value="BetI_C"/>
</dbReference>
<evidence type="ECO:0000256" key="5">
    <source>
        <dbReference type="PROSITE-ProRule" id="PRU00335"/>
    </source>
</evidence>
<sequence length="201" mass="22468">MKRNTPDSEWSTAEKEILDATYSALLKHGYADLSITRIGEELDKSNSSIYHHYDTKTDLLNTLLEFTIDQFMLQIKTQPTNDPAEELNTLLTDLLPPDASERPQLQVVLVCFRSQAVSDEEVRAQFTQIDQRLAATIQEIIRRGISQGVFREVDASQVTEHLLAMITGVAHNSLTTDRDDAASLARASVASYIESELKQSG</sequence>
<evidence type="ECO:0000256" key="3">
    <source>
        <dbReference type="ARBA" id="ARBA00023125"/>
    </source>
</evidence>
<keyword evidence="1" id="KW-0678">Repressor</keyword>
<keyword evidence="4" id="KW-0804">Transcription</keyword>
<keyword evidence="2" id="KW-0805">Transcription regulation</keyword>
<dbReference type="SUPFAM" id="SSF46689">
    <property type="entry name" value="Homeodomain-like"/>
    <property type="match status" value="1"/>
</dbReference>
<comment type="caution">
    <text evidence="7">The sequence shown here is derived from an EMBL/GenBank/DDBJ whole genome shotgun (WGS) entry which is preliminary data.</text>
</comment>
<evidence type="ECO:0000256" key="4">
    <source>
        <dbReference type="ARBA" id="ARBA00023163"/>
    </source>
</evidence>
<dbReference type="OrthoDB" id="135877at2157"/>
<reference evidence="7 8" key="1">
    <citation type="journal article" date="2014" name="PLoS Genet.">
        <title>Phylogenetically driven sequencing of extremely halophilic archaea reveals strategies for static and dynamic osmo-response.</title>
        <authorList>
            <person name="Becker E.A."/>
            <person name="Seitzer P.M."/>
            <person name="Tritt A."/>
            <person name="Larsen D."/>
            <person name="Krusor M."/>
            <person name="Yao A.I."/>
            <person name="Wu D."/>
            <person name="Madern D."/>
            <person name="Eisen J.A."/>
            <person name="Darling A.E."/>
            <person name="Facciotti M.T."/>
        </authorList>
    </citation>
    <scope>NUCLEOTIDE SEQUENCE [LARGE SCALE GENOMIC DNA]</scope>
    <source>
        <strain evidence="7 8">DSM 10284</strain>
    </source>
</reference>
<protein>
    <submittedName>
        <fullName evidence="7">Transcription regulator</fullName>
    </submittedName>
</protein>
<evidence type="ECO:0000256" key="2">
    <source>
        <dbReference type="ARBA" id="ARBA00023015"/>
    </source>
</evidence>
<feature type="domain" description="HTH tetR-type" evidence="6">
    <location>
        <begin position="11"/>
        <end position="71"/>
    </location>
</feature>
<dbReference type="Gene3D" id="1.10.357.10">
    <property type="entry name" value="Tetracycline Repressor, domain 2"/>
    <property type="match status" value="1"/>
</dbReference>
<dbReference type="EMBL" id="AOJL01000011">
    <property type="protein sequence ID" value="ELZ50797.1"/>
    <property type="molecule type" value="Genomic_DNA"/>
</dbReference>
<feature type="DNA-binding region" description="H-T-H motif" evidence="5">
    <location>
        <begin position="34"/>
        <end position="53"/>
    </location>
</feature>
<dbReference type="Pfam" id="PF13977">
    <property type="entry name" value="TetR_C_6"/>
    <property type="match status" value="1"/>
</dbReference>
<dbReference type="Proteomes" id="UP000011509">
    <property type="component" value="Unassembled WGS sequence"/>
</dbReference>
<keyword evidence="8" id="KW-1185">Reference proteome</keyword>
<dbReference type="Pfam" id="PF00440">
    <property type="entry name" value="TetR_N"/>
    <property type="match status" value="1"/>
</dbReference>
<dbReference type="SUPFAM" id="SSF48498">
    <property type="entry name" value="Tetracyclin repressor-like, C-terminal domain"/>
    <property type="match status" value="1"/>
</dbReference>
<dbReference type="InterPro" id="IPR009057">
    <property type="entry name" value="Homeodomain-like_sf"/>
</dbReference>
<organism evidence="7 8">
    <name type="scientific">Halorubrum coriense DSM 10284</name>
    <dbReference type="NCBI Taxonomy" id="1227466"/>
    <lineage>
        <taxon>Archaea</taxon>
        <taxon>Methanobacteriati</taxon>
        <taxon>Methanobacteriota</taxon>
        <taxon>Stenosarchaea group</taxon>
        <taxon>Halobacteria</taxon>
        <taxon>Halobacteriales</taxon>
        <taxon>Haloferacaceae</taxon>
        <taxon>Halorubrum</taxon>
    </lineage>
</organism>
<keyword evidence="3 5" id="KW-0238">DNA-binding</keyword>
<evidence type="ECO:0000313" key="8">
    <source>
        <dbReference type="Proteomes" id="UP000011509"/>
    </source>
</evidence>
<proteinExistence type="predicted"/>
<accession>M0EV67</accession>
<dbReference type="PANTHER" id="PTHR30055:SF234">
    <property type="entry name" value="HTH-TYPE TRANSCRIPTIONAL REGULATOR BETI"/>
    <property type="match status" value="1"/>
</dbReference>
<evidence type="ECO:0000313" key="7">
    <source>
        <dbReference type="EMBL" id="ELZ50797.1"/>
    </source>
</evidence>
<dbReference type="AlphaFoldDB" id="M0EV67"/>
<dbReference type="RefSeq" id="WP_006111759.1">
    <property type="nucleotide sequence ID" value="NZ_AOJL01000011.1"/>
</dbReference>
<dbReference type="PANTHER" id="PTHR30055">
    <property type="entry name" value="HTH-TYPE TRANSCRIPTIONAL REGULATOR RUTR"/>
    <property type="match status" value="1"/>
</dbReference>
<dbReference type="GO" id="GO:0003700">
    <property type="term" value="F:DNA-binding transcription factor activity"/>
    <property type="evidence" value="ECO:0007669"/>
    <property type="project" value="TreeGrafter"/>
</dbReference>
<dbReference type="GO" id="GO:0000976">
    <property type="term" value="F:transcription cis-regulatory region binding"/>
    <property type="evidence" value="ECO:0007669"/>
    <property type="project" value="TreeGrafter"/>
</dbReference>
<dbReference type="PROSITE" id="PS50977">
    <property type="entry name" value="HTH_TETR_2"/>
    <property type="match status" value="1"/>
</dbReference>
<evidence type="ECO:0000259" key="6">
    <source>
        <dbReference type="PROSITE" id="PS50977"/>
    </source>
</evidence>
<evidence type="ECO:0000256" key="1">
    <source>
        <dbReference type="ARBA" id="ARBA00022491"/>
    </source>
</evidence>
<name>M0EV67_9EURY</name>
<dbReference type="STRING" id="1227466.C464_01706"/>
<dbReference type="InterPro" id="IPR001647">
    <property type="entry name" value="HTH_TetR"/>
</dbReference>
<dbReference type="InterPro" id="IPR036271">
    <property type="entry name" value="Tet_transcr_reg_TetR-rel_C_sf"/>
</dbReference>